<accession>A0A177Y7V5</accession>
<dbReference type="InterPro" id="IPR036259">
    <property type="entry name" value="MFS_trans_sf"/>
</dbReference>
<feature type="transmembrane region" description="Helical" evidence="1">
    <location>
        <begin position="36"/>
        <end position="55"/>
    </location>
</feature>
<keyword evidence="3" id="KW-1185">Reference proteome</keyword>
<dbReference type="InterPro" id="IPR009339">
    <property type="entry name" value="DUF998"/>
</dbReference>
<dbReference type="EMBL" id="LVHI01000038">
    <property type="protein sequence ID" value="OAK51584.1"/>
    <property type="molecule type" value="Genomic_DNA"/>
</dbReference>
<evidence type="ECO:0000256" key="1">
    <source>
        <dbReference type="SAM" id="Phobius"/>
    </source>
</evidence>
<name>A0A177Y7V5_9NOCA</name>
<sequence length="191" mass="19636">MQYLLAEAWASSRYDGYDHLRDTVSQLGVPASPAHVVMNAAFCVSAVSVAIAGWASAPVLRRRRRRVYLGAIATYSVGSLLVAAVHTSAENAGVHVAGAIAAIGAGNLIPILVGTGVPDCPRWYRAASIGLGVVGSAGSVLLIAGVGPVGLAERIGIDTFVGWEILTAVALVRSAVSRKVVDSPADTRPHS</sequence>
<gene>
    <name evidence="2" type="ORF">A3K89_11720</name>
</gene>
<dbReference type="Proteomes" id="UP000077519">
    <property type="component" value="Unassembled WGS sequence"/>
</dbReference>
<keyword evidence="1" id="KW-0472">Membrane</keyword>
<feature type="transmembrane region" description="Helical" evidence="1">
    <location>
        <begin position="155"/>
        <end position="172"/>
    </location>
</feature>
<dbReference type="SUPFAM" id="SSF103473">
    <property type="entry name" value="MFS general substrate transporter"/>
    <property type="match status" value="1"/>
</dbReference>
<feature type="transmembrane region" description="Helical" evidence="1">
    <location>
        <begin position="126"/>
        <end position="149"/>
    </location>
</feature>
<keyword evidence="1" id="KW-1133">Transmembrane helix</keyword>
<feature type="transmembrane region" description="Helical" evidence="1">
    <location>
        <begin position="67"/>
        <end position="86"/>
    </location>
</feature>
<feature type="transmembrane region" description="Helical" evidence="1">
    <location>
        <begin position="92"/>
        <end position="114"/>
    </location>
</feature>
<evidence type="ECO:0000313" key="2">
    <source>
        <dbReference type="EMBL" id="OAK51584.1"/>
    </source>
</evidence>
<dbReference type="Pfam" id="PF06197">
    <property type="entry name" value="DUF998"/>
    <property type="match status" value="1"/>
</dbReference>
<evidence type="ECO:0008006" key="4">
    <source>
        <dbReference type="Google" id="ProtNLM"/>
    </source>
</evidence>
<dbReference type="RefSeq" id="WP_068430922.1">
    <property type="nucleotide sequence ID" value="NZ_LVHI01000038.1"/>
</dbReference>
<keyword evidence="1" id="KW-0812">Transmembrane</keyword>
<reference evidence="2 3" key="1">
    <citation type="submission" date="2016-03" db="EMBL/GenBank/DDBJ databases">
        <title>Genome sequence of Rhodococcus kyotonensis KB10.</title>
        <authorList>
            <person name="Jeong H."/>
            <person name="Hong C.E."/>
            <person name="Jo S.H."/>
            <person name="Park J.M."/>
        </authorList>
    </citation>
    <scope>NUCLEOTIDE SEQUENCE [LARGE SCALE GENOMIC DNA]</scope>
    <source>
        <strain evidence="2 3">KB10</strain>
    </source>
</reference>
<organism evidence="2 3">
    <name type="scientific">Rhodococcoides kyotonense</name>
    <dbReference type="NCBI Taxonomy" id="398843"/>
    <lineage>
        <taxon>Bacteria</taxon>
        <taxon>Bacillati</taxon>
        <taxon>Actinomycetota</taxon>
        <taxon>Actinomycetes</taxon>
        <taxon>Mycobacteriales</taxon>
        <taxon>Nocardiaceae</taxon>
        <taxon>Rhodococcoides</taxon>
    </lineage>
</organism>
<proteinExistence type="predicted"/>
<comment type="caution">
    <text evidence="2">The sequence shown here is derived from an EMBL/GenBank/DDBJ whole genome shotgun (WGS) entry which is preliminary data.</text>
</comment>
<protein>
    <recommendedName>
        <fullName evidence="4">DUF998 domain-containing protein</fullName>
    </recommendedName>
</protein>
<dbReference type="AlphaFoldDB" id="A0A177Y7V5"/>
<evidence type="ECO:0000313" key="3">
    <source>
        <dbReference type="Proteomes" id="UP000077519"/>
    </source>
</evidence>